<evidence type="ECO:0000313" key="1">
    <source>
        <dbReference type="EMBL" id="DAD86832.1"/>
    </source>
</evidence>
<accession>A0A8S5MXA2</accession>
<sequence length="92" mass="10679">MQHGHFRTGTLLRSIKTIKSTDKDDRKYVEVTAAGKRENGTRNGEVAFVLNYGRSNLYGTRYWQAAEEKTKKEYDKVLQEKTEAFLKENGFE</sequence>
<dbReference type="EMBL" id="BK015008">
    <property type="protein sequence ID" value="DAD86832.1"/>
    <property type="molecule type" value="Genomic_DNA"/>
</dbReference>
<reference evidence="1" key="1">
    <citation type="journal article" date="2021" name="Proc. Natl. Acad. Sci. U.S.A.">
        <title>A Catalog of Tens of Thousands of Viruses from Human Metagenomes Reveals Hidden Associations with Chronic Diseases.</title>
        <authorList>
            <person name="Tisza M.J."/>
            <person name="Buck C.B."/>
        </authorList>
    </citation>
    <scope>NUCLEOTIDE SEQUENCE</scope>
    <source>
        <strain evidence="1">Ct91l7</strain>
    </source>
</reference>
<name>A0A8S5MXA2_9CAUD</name>
<organism evidence="1">
    <name type="scientific">Siphoviridae sp. ct91l7</name>
    <dbReference type="NCBI Taxonomy" id="2826173"/>
    <lineage>
        <taxon>Viruses</taxon>
        <taxon>Duplodnaviria</taxon>
        <taxon>Heunggongvirae</taxon>
        <taxon>Uroviricota</taxon>
        <taxon>Caudoviricetes</taxon>
    </lineage>
</organism>
<protein>
    <submittedName>
        <fullName evidence="1">Uncharacterized protein</fullName>
    </submittedName>
</protein>
<proteinExistence type="predicted"/>